<dbReference type="AlphaFoldDB" id="A0A1E5RBN7"/>
<keyword evidence="7" id="KW-1185">Reference proteome</keyword>
<dbReference type="GO" id="GO:0019413">
    <property type="term" value="P:acetate biosynthetic process"/>
    <property type="evidence" value="ECO:0007669"/>
    <property type="project" value="UniProtKB-ARBA"/>
</dbReference>
<evidence type="ECO:0000313" key="7">
    <source>
        <dbReference type="Proteomes" id="UP000095728"/>
    </source>
</evidence>
<dbReference type="SUPFAM" id="SSF53720">
    <property type="entry name" value="ALDH-like"/>
    <property type="match status" value="1"/>
</dbReference>
<organism evidence="6 7">
    <name type="scientific">Hanseniaspora osmophila</name>
    <dbReference type="NCBI Taxonomy" id="56408"/>
    <lineage>
        <taxon>Eukaryota</taxon>
        <taxon>Fungi</taxon>
        <taxon>Dikarya</taxon>
        <taxon>Ascomycota</taxon>
        <taxon>Saccharomycotina</taxon>
        <taxon>Saccharomycetes</taxon>
        <taxon>Saccharomycodales</taxon>
        <taxon>Saccharomycodaceae</taxon>
        <taxon>Hanseniaspora</taxon>
    </lineage>
</organism>
<dbReference type="STRING" id="56408.A0A1E5RBN7"/>
<sequence>MLRTKTQSLFKTPSTRPFVQGLFNNNATSSSSATLFMRLKSSLYSPITLPNGLKYTQPTGLFINNEFVESYHGKTFEVINPFNEETITKVQEAREQDVEKAVSVAKHVFETEWKNSKPEFRAQCLNKLADLVEENAELLASIESYDNGKALSSSKIDVELVAKYLRYGAGWCDKLTGKVMQNQPGNFSYTVREPLGVCGLLSSFNFPLMFVSWKLVPALVTANTCVFKPSEHTPLSTLYFGELIKKAGFPPGVVNFLPGFGKYCGNAICQHKDVKKVSFTGSGPTAEKILQTCGIKKTTMELGGKSASIITKNAKDLDKVVANVALGIFFNSGEVCCAGSRVYVQEDIYDDFLNRLKIYAENLKVGNAFDDPFYGPLTNKAQFDKTMHYIDVAKSSDKATLLTGGQRIGNEGYLVQPTVFSDANNEMRFVKEEIFGPVLAVSKFKTVEEAIKMANNTEYGLAAGVFTDDINEALDVSSRLEAGTVWVNTYNDFHPSLPFGGHAMSGFGSEMGEEALHCYTAVKAVKINFDSSLKK</sequence>
<evidence type="ECO:0000256" key="4">
    <source>
        <dbReference type="RuleBase" id="RU003345"/>
    </source>
</evidence>
<dbReference type="PROSITE" id="PS00687">
    <property type="entry name" value="ALDEHYDE_DEHYDR_GLU"/>
    <property type="match status" value="1"/>
</dbReference>
<reference evidence="7" key="1">
    <citation type="journal article" date="2016" name="Genome Announc.">
        <title>Genome sequences of three species of Hanseniaspora isolated from spontaneous wine fermentations.</title>
        <authorList>
            <person name="Sternes P.R."/>
            <person name="Lee D."/>
            <person name="Kutyna D.R."/>
            <person name="Borneman A.R."/>
        </authorList>
    </citation>
    <scope>NUCLEOTIDE SEQUENCE [LARGE SCALE GENOMIC DNA]</scope>
    <source>
        <strain evidence="7">AWRI3579</strain>
    </source>
</reference>
<protein>
    <submittedName>
        <fullName evidence="6">Aldehyde dehydrogenase 5, mitochondrial</fullName>
    </submittedName>
</protein>
<comment type="caution">
    <text evidence="6">The sequence shown here is derived from an EMBL/GenBank/DDBJ whole genome shotgun (WGS) entry which is preliminary data.</text>
</comment>
<dbReference type="EMBL" id="LPNM01000008">
    <property type="protein sequence ID" value="OEJ84314.1"/>
    <property type="molecule type" value="Genomic_DNA"/>
</dbReference>
<dbReference type="OrthoDB" id="310895at2759"/>
<dbReference type="FunCoup" id="A0A1E5RBN7">
    <property type="interactions" value="940"/>
</dbReference>
<feature type="domain" description="Aldehyde dehydrogenase" evidence="5">
    <location>
        <begin position="68"/>
        <end position="525"/>
    </location>
</feature>
<evidence type="ECO:0000259" key="5">
    <source>
        <dbReference type="Pfam" id="PF00171"/>
    </source>
</evidence>
<evidence type="ECO:0000256" key="3">
    <source>
        <dbReference type="PROSITE-ProRule" id="PRU10007"/>
    </source>
</evidence>
<dbReference type="InParanoid" id="A0A1E5RBN7"/>
<evidence type="ECO:0000256" key="2">
    <source>
        <dbReference type="ARBA" id="ARBA00023002"/>
    </source>
</evidence>
<proteinExistence type="inferred from homology"/>
<dbReference type="InterPro" id="IPR016161">
    <property type="entry name" value="Ald_DH/histidinol_DH"/>
</dbReference>
<dbReference type="FunFam" id="3.40.605.10:FF:000001">
    <property type="entry name" value="Aldehyde dehydrogenase 1"/>
    <property type="match status" value="1"/>
</dbReference>
<evidence type="ECO:0000313" key="6">
    <source>
        <dbReference type="EMBL" id="OEJ84314.1"/>
    </source>
</evidence>
<comment type="similarity">
    <text evidence="1 4">Belongs to the aldehyde dehydrogenase family.</text>
</comment>
<dbReference type="Gene3D" id="3.40.605.10">
    <property type="entry name" value="Aldehyde Dehydrogenase, Chain A, domain 1"/>
    <property type="match status" value="1"/>
</dbReference>
<dbReference type="InterPro" id="IPR029510">
    <property type="entry name" value="Ald_DH_CS_GLU"/>
</dbReference>
<gene>
    <name evidence="6" type="ORF">AWRI3579_g2866</name>
</gene>
<evidence type="ECO:0000256" key="1">
    <source>
        <dbReference type="ARBA" id="ARBA00009986"/>
    </source>
</evidence>
<accession>A0A1E5RBN7</accession>
<dbReference type="PROSITE" id="PS00070">
    <property type="entry name" value="ALDEHYDE_DEHYDR_CYS"/>
    <property type="match status" value="1"/>
</dbReference>
<keyword evidence="2 4" id="KW-0560">Oxidoreductase</keyword>
<dbReference type="InterPro" id="IPR015590">
    <property type="entry name" value="Aldehyde_DH_dom"/>
</dbReference>
<name>A0A1E5RBN7_9ASCO</name>
<dbReference type="FunFam" id="3.40.309.10:FF:000001">
    <property type="entry name" value="Mitochondrial aldehyde dehydrogenase 2"/>
    <property type="match status" value="1"/>
</dbReference>
<dbReference type="InterPro" id="IPR016160">
    <property type="entry name" value="Ald_DH_CS_CYS"/>
</dbReference>
<dbReference type="PANTHER" id="PTHR11699">
    <property type="entry name" value="ALDEHYDE DEHYDROGENASE-RELATED"/>
    <property type="match status" value="1"/>
</dbReference>
<feature type="active site" evidence="3">
    <location>
        <position position="301"/>
    </location>
</feature>
<dbReference type="Pfam" id="PF00171">
    <property type="entry name" value="Aldedh"/>
    <property type="match status" value="1"/>
</dbReference>
<dbReference type="InterPro" id="IPR016163">
    <property type="entry name" value="Ald_DH_C"/>
</dbReference>
<dbReference type="Gene3D" id="3.40.309.10">
    <property type="entry name" value="Aldehyde Dehydrogenase, Chain A, domain 2"/>
    <property type="match status" value="1"/>
</dbReference>
<dbReference type="InterPro" id="IPR016162">
    <property type="entry name" value="Ald_DH_N"/>
</dbReference>
<dbReference type="GO" id="GO:0016620">
    <property type="term" value="F:oxidoreductase activity, acting on the aldehyde or oxo group of donors, NAD or NADP as acceptor"/>
    <property type="evidence" value="ECO:0007669"/>
    <property type="project" value="InterPro"/>
</dbReference>
<dbReference type="Proteomes" id="UP000095728">
    <property type="component" value="Unassembled WGS sequence"/>
</dbReference>